<accession>A0ABS2GI82</accession>
<keyword evidence="1" id="KW-0675">Receptor</keyword>
<name>A0ABS2GI82_9FIRM</name>
<comment type="caution">
    <text evidence="1">The sequence shown here is derived from an EMBL/GenBank/DDBJ whole genome shotgun (WGS) entry which is preliminary data.</text>
</comment>
<evidence type="ECO:0000313" key="2">
    <source>
        <dbReference type="Proteomes" id="UP000707138"/>
    </source>
</evidence>
<gene>
    <name evidence="1" type="ORF">H6A01_05870</name>
</gene>
<keyword evidence="2" id="KW-1185">Reference proteome</keyword>
<dbReference type="EMBL" id="JACJLA010000009">
    <property type="protein sequence ID" value="MBM6912848.1"/>
    <property type="molecule type" value="Genomic_DNA"/>
</dbReference>
<protein>
    <submittedName>
        <fullName evidence="1">TonB-dependent receptor</fullName>
    </submittedName>
</protein>
<evidence type="ECO:0000313" key="1">
    <source>
        <dbReference type="EMBL" id="MBM6912848.1"/>
    </source>
</evidence>
<dbReference type="Proteomes" id="UP000707138">
    <property type="component" value="Unassembled WGS sequence"/>
</dbReference>
<proteinExistence type="predicted"/>
<reference evidence="1 2" key="1">
    <citation type="journal article" date="2021" name="Sci. Rep.">
        <title>The distribution of antibiotic resistance genes in chicken gut microbiota commensals.</title>
        <authorList>
            <person name="Juricova H."/>
            <person name="Matiasovicova J."/>
            <person name="Kubasova T."/>
            <person name="Cejkova D."/>
            <person name="Rychlik I."/>
        </authorList>
    </citation>
    <scope>NUCLEOTIDE SEQUENCE [LARGE SCALE GENOMIC DNA]</scope>
    <source>
        <strain evidence="1 2">An537</strain>
    </source>
</reference>
<dbReference type="RefSeq" id="WP_205087883.1">
    <property type="nucleotide sequence ID" value="NZ_JACJLA010000009.1"/>
</dbReference>
<sequence length="411" mass="45494">MCIAAIPTYTMAETIHRVHVTIEPAGGSIPSGVMKRMQAGIQAAAEHIYVGKDSNAITSQSESYRQITADIVDRILYGYNVRQLTVAPGSTTELHLSLAPYGNTVTSVTTTVEYGTLSSEARQLVKRDMDGIDARAEQLLLGLPLDSLDWASTVAQQTIRDELAGRLPEFAVQTVVHPGVETQVTIYVIPQGAAVRKGHAEVVSNTLPAAVFWSTKREFDQYAEAMVGMPVAFVARHVPDINEGLQMKLNRSRAVTQFGISMAPKVQAGEDVTVVITADSSRYIARGEAYLDAGRSEKNVGLRLYAGVRQGKGSWYMEADFYPEDYSWDIFPSYKYAITEDTALTYQYNISDSAGRLRLDQALGGRWNARLQHDFKPNSNELGVSYDVHSYLTLEYVWAEHDNWLRVIGRI</sequence>
<organism evidence="1 2">
    <name type="scientific">Veillonella magna</name>
    <dbReference type="NCBI Taxonomy" id="464322"/>
    <lineage>
        <taxon>Bacteria</taxon>
        <taxon>Bacillati</taxon>
        <taxon>Bacillota</taxon>
        <taxon>Negativicutes</taxon>
        <taxon>Veillonellales</taxon>
        <taxon>Veillonellaceae</taxon>
        <taxon>Veillonella</taxon>
    </lineage>
</organism>